<reference evidence="1 2" key="1">
    <citation type="submission" date="2019-08" db="EMBL/GenBank/DDBJ databases">
        <title>Lentzea from Indian Himalayas.</title>
        <authorList>
            <person name="Mandal S."/>
            <person name="Mallick Gupta A."/>
            <person name="Maiti P.K."/>
            <person name="Sarkar J."/>
            <person name="Mandal S."/>
        </authorList>
    </citation>
    <scope>NUCLEOTIDE SEQUENCE [LARGE SCALE GENOMIC DNA]</scope>
    <source>
        <strain evidence="1 2">PSKA42</strain>
    </source>
</reference>
<comment type="caution">
    <text evidence="1">The sequence shown here is derived from an EMBL/GenBank/DDBJ whole genome shotgun (WGS) entry which is preliminary data.</text>
</comment>
<feature type="non-terminal residue" evidence="1">
    <location>
        <position position="279"/>
    </location>
</feature>
<evidence type="ECO:0008006" key="3">
    <source>
        <dbReference type="Google" id="ProtNLM"/>
    </source>
</evidence>
<dbReference type="EMBL" id="VSRL01000080">
    <property type="protein sequence ID" value="NKE59352.1"/>
    <property type="molecule type" value="Genomic_DNA"/>
</dbReference>
<evidence type="ECO:0000313" key="2">
    <source>
        <dbReference type="Proteomes" id="UP001515943"/>
    </source>
</evidence>
<sequence>MVGAPELRQYAVACERLHSSHATATAVLGDPASRARHRESVERDHQVLVEVVRHRLHGAPAMTEEDVAALVRSAAGRWSRPDVMAALEAAGAVVRQPVPLPQPVQPKRWPTLREHLADLSHMSLWEYLSRTPELRGADTTAAQVEARRQRLRVSRGRAADAERGVLALVRLWAVEPGGLAAALAHELVADLTAAVVCGYTAVRDMAEPQRCAAAGLSSDPEAVAYAVWVARDEASWKEAYFAATVAHRLPDALDVLESRPLSESWARVRDGLRSKVDRL</sequence>
<keyword evidence="2" id="KW-1185">Reference proteome</keyword>
<accession>A0ABX1FKK3</accession>
<gene>
    <name evidence="1" type="ORF">FXN61_22085</name>
</gene>
<dbReference type="Proteomes" id="UP001515943">
    <property type="component" value="Unassembled WGS sequence"/>
</dbReference>
<organism evidence="1 2">
    <name type="scientific">Lentzea indica</name>
    <dbReference type="NCBI Taxonomy" id="2604800"/>
    <lineage>
        <taxon>Bacteria</taxon>
        <taxon>Bacillati</taxon>
        <taxon>Actinomycetota</taxon>
        <taxon>Actinomycetes</taxon>
        <taxon>Pseudonocardiales</taxon>
        <taxon>Pseudonocardiaceae</taxon>
        <taxon>Lentzea</taxon>
    </lineage>
</organism>
<dbReference type="RefSeq" id="WP_167976010.1">
    <property type="nucleotide sequence ID" value="NZ_VSRL01000080.1"/>
</dbReference>
<evidence type="ECO:0000313" key="1">
    <source>
        <dbReference type="EMBL" id="NKE59352.1"/>
    </source>
</evidence>
<protein>
    <recommendedName>
        <fullName evidence="3">DUF222 domain-containing protein</fullName>
    </recommendedName>
</protein>
<name>A0ABX1FKK3_9PSEU</name>
<proteinExistence type="predicted"/>